<dbReference type="Pfam" id="PF14704">
    <property type="entry name" value="DERM"/>
    <property type="match status" value="1"/>
</dbReference>
<dbReference type="GO" id="GO:0005615">
    <property type="term" value="C:extracellular space"/>
    <property type="evidence" value="ECO:0007669"/>
    <property type="project" value="TreeGrafter"/>
</dbReference>
<comment type="caution">
    <text evidence="6">The sequence shown here is derived from an EMBL/GenBank/DDBJ whole genome shotgun (WGS) entry which is preliminary data.</text>
</comment>
<evidence type="ECO:0000313" key="7">
    <source>
        <dbReference type="Proteomes" id="UP001195483"/>
    </source>
</evidence>
<dbReference type="EMBL" id="JAEAOA010001262">
    <property type="protein sequence ID" value="KAK3586713.1"/>
    <property type="molecule type" value="Genomic_DNA"/>
</dbReference>
<keyword evidence="4" id="KW-1015">Disulfide bond</keyword>
<feature type="chain" id="PRO_5042202336" evidence="5">
    <location>
        <begin position="26"/>
        <end position="188"/>
    </location>
</feature>
<comment type="subcellular location">
    <subcellularLocation>
        <location evidence="1">Secreted</location>
    </subcellularLocation>
</comment>
<feature type="signal peptide" evidence="5">
    <location>
        <begin position="1"/>
        <end position="25"/>
    </location>
</feature>
<proteinExistence type="inferred from homology"/>
<keyword evidence="7" id="KW-1185">Reference proteome</keyword>
<reference evidence="6" key="2">
    <citation type="journal article" date="2021" name="Genome Biol. Evol.">
        <title>Developing a high-quality reference genome for a parasitic bivalve with doubly uniparental inheritance (Bivalvia: Unionida).</title>
        <authorList>
            <person name="Smith C.H."/>
        </authorList>
    </citation>
    <scope>NUCLEOTIDE SEQUENCE</scope>
    <source>
        <strain evidence="6">CHS0354</strain>
        <tissue evidence="6">Mantle</tissue>
    </source>
</reference>
<dbReference type="Proteomes" id="UP001195483">
    <property type="component" value="Unassembled WGS sequence"/>
</dbReference>
<keyword evidence="3" id="KW-0964">Secreted</keyword>
<dbReference type="PANTHER" id="PTHR15040">
    <property type="entry name" value="DERMATOPONTIN-RELATED"/>
    <property type="match status" value="1"/>
</dbReference>
<keyword evidence="5" id="KW-0732">Signal</keyword>
<evidence type="ECO:0000256" key="2">
    <source>
        <dbReference type="ARBA" id="ARBA00008712"/>
    </source>
</evidence>
<comment type="similarity">
    <text evidence="2">Belongs to the dermatopontin family.</text>
</comment>
<accession>A0AAE0S7J1</accession>
<protein>
    <submittedName>
        <fullName evidence="6">Uncharacterized protein</fullName>
    </submittedName>
</protein>
<reference evidence="6" key="3">
    <citation type="submission" date="2023-05" db="EMBL/GenBank/DDBJ databases">
        <authorList>
            <person name="Smith C.H."/>
        </authorList>
    </citation>
    <scope>NUCLEOTIDE SEQUENCE</scope>
    <source>
        <strain evidence="6">CHS0354</strain>
        <tissue evidence="6">Mantle</tissue>
    </source>
</reference>
<name>A0AAE0S7J1_9BIVA</name>
<dbReference type="AlphaFoldDB" id="A0AAE0S7J1"/>
<gene>
    <name evidence="6" type="ORF">CHS0354_020718</name>
</gene>
<evidence type="ECO:0000313" key="6">
    <source>
        <dbReference type="EMBL" id="KAK3586713.1"/>
    </source>
</evidence>
<dbReference type="PANTHER" id="PTHR15040:SF1">
    <property type="entry name" value="DERMATOPONTIN-LIKE ISOFORM X1"/>
    <property type="match status" value="1"/>
</dbReference>
<evidence type="ECO:0000256" key="3">
    <source>
        <dbReference type="ARBA" id="ARBA00022525"/>
    </source>
</evidence>
<dbReference type="InterPro" id="IPR026645">
    <property type="entry name" value="Dermatopontin"/>
</dbReference>
<dbReference type="GO" id="GO:0031012">
    <property type="term" value="C:extracellular matrix"/>
    <property type="evidence" value="ECO:0007669"/>
    <property type="project" value="TreeGrafter"/>
</dbReference>
<evidence type="ECO:0000256" key="4">
    <source>
        <dbReference type="ARBA" id="ARBA00023157"/>
    </source>
</evidence>
<evidence type="ECO:0000256" key="5">
    <source>
        <dbReference type="SAM" id="SignalP"/>
    </source>
</evidence>
<organism evidence="6 7">
    <name type="scientific">Potamilus streckersoni</name>
    <dbReference type="NCBI Taxonomy" id="2493646"/>
    <lineage>
        <taxon>Eukaryota</taxon>
        <taxon>Metazoa</taxon>
        <taxon>Spiralia</taxon>
        <taxon>Lophotrochozoa</taxon>
        <taxon>Mollusca</taxon>
        <taxon>Bivalvia</taxon>
        <taxon>Autobranchia</taxon>
        <taxon>Heteroconchia</taxon>
        <taxon>Palaeoheterodonta</taxon>
        <taxon>Unionida</taxon>
        <taxon>Unionoidea</taxon>
        <taxon>Unionidae</taxon>
        <taxon>Ambleminae</taxon>
        <taxon>Lampsilini</taxon>
        <taxon>Potamilus</taxon>
    </lineage>
</organism>
<reference evidence="6" key="1">
    <citation type="journal article" date="2021" name="Genome Biol. Evol.">
        <title>A High-Quality Reference Genome for a Parasitic Bivalve with Doubly Uniparental Inheritance (Bivalvia: Unionida).</title>
        <authorList>
            <person name="Smith C.H."/>
        </authorList>
    </citation>
    <scope>NUCLEOTIDE SEQUENCE</scope>
    <source>
        <strain evidence="6">CHS0354</strain>
    </source>
</reference>
<dbReference type="GO" id="GO:0030199">
    <property type="term" value="P:collagen fibril organization"/>
    <property type="evidence" value="ECO:0007669"/>
    <property type="project" value="TreeGrafter"/>
</dbReference>
<evidence type="ECO:0000256" key="1">
    <source>
        <dbReference type="ARBA" id="ARBA00004613"/>
    </source>
</evidence>
<sequence>MSETFICLLLIIFMIIEEPITMATGYRILRANYTENFEIFCTEPDFFLSVTSTYSSEHKDRKWDFTCGSSSQISVSSKRSRCYWHGFSGIYDQPFKLECLKNGFMQGIGSIYSNHHKDRMWDYYCCFKDEYSVKNCYTTDQLNKYSEPLKYNIPDGYVLRGFNSSHHNIYEDRIYWFEFCKLITATSE</sequence>